<feature type="transmembrane region" description="Helical" evidence="1">
    <location>
        <begin position="12"/>
        <end position="35"/>
    </location>
</feature>
<sequence>MVSIKKDLSSKNFRIFALFFGLFCALVLSLGFLIYRANHNLYIEDAKNSVESVLGLTQELISNEKQLALSIALMLSQSETLKEGYLTNDRALLFETLQSEISKIKQYLQIENLEVQLHTKDSKAYVRSWDFEDYGDDLSTFRKGIALLQQTKMPLVAIELGKRLNIKALCPIYAKETFIGSLEIIISFDEVAQKLNAKKINFVVLMDKELLEVGEWMKELDQIDNYVIVSNSCPSGCINALSAIISTSTLEKGFARQNGVLFGFTPLFDIEAKQVGYIGIWFGESLLKESLLLRASLTPYTTPLHVKTLEPAISNSTQREVLIR</sequence>
<keyword evidence="1" id="KW-0812">Transmembrane</keyword>
<feature type="domain" description="Double Cache" evidence="2">
    <location>
        <begin position="47"/>
        <end position="197"/>
    </location>
</feature>
<dbReference type="AlphaFoldDB" id="A0A1Y0HHP0"/>
<name>A0A1Y0HHP0_9BACT</name>
<dbReference type="InterPro" id="IPR029150">
    <property type="entry name" value="dCache_3"/>
</dbReference>
<accession>A0A1Y0HHP0</accession>
<dbReference type="EMBL" id="CP021416">
    <property type="protein sequence ID" value="ARU47480.1"/>
    <property type="molecule type" value="Genomic_DNA"/>
</dbReference>
<dbReference type="Pfam" id="PF14827">
    <property type="entry name" value="dCache_3"/>
    <property type="match status" value="1"/>
</dbReference>
<keyword evidence="1" id="KW-1133">Transmembrane helix</keyword>
<proteinExistence type="predicted"/>
<reference evidence="4" key="1">
    <citation type="submission" date="2017-05" db="EMBL/GenBank/DDBJ databases">
        <title>Dechlorination kinetics govern the competition between two new strains of the genus Sulfurospirillum.</title>
        <authorList>
            <person name="Buttet G.F."/>
            <person name="Murray A.M."/>
            <person name="Goris T."/>
            <person name="Burion M."/>
            <person name="Lin B."/>
            <person name="Rolle M."/>
            <person name="Maillard J."/>
        </authorList>
    </citation>
    <scope>NUCLEOTIDE SEQUENCE [LARGE SCALE GENOMIC DNA]</scope>
    <source>
        <strain evidence="4">SL2-1</strain>
    </source>
</reference>
<dbReference type="Proteomes" id="UP000196005">
    <property type="component" value="Chromosome"/>
</dbReference>
<dbReference type="KEGG" id="suls:Sdiek1_0297"/>
<evidence type="ECO:0000256" key="1">
    <source>
        <dbReference type="SAM" id="Phobius"/>
    </source>
</evidence>
<dbReference type="RefSeq" id="WP_238099245.1">
    <property type="nucleotide sequence ID" value="NZ_CP021416.1"/>
</dbReference>
<keyword evidence="1" id="KW-0472">Membrane</keyword>
<evidence type="ECO:0000313" key="3">
    <source>
        <dbReference type="EMBL" id="ARU47480.1"/>
    </source>
</evidence>
<evidence type="ECO:0000313" key="4">
    <source>
        <dbReference type="Proteomes" id="UP000196005"/>
    </source>
</evidence>
<organism evidence="3 4">
    <name type="scientific">Sulfurospirillum diekertiae</name>
    <dbReference type="NCBI Taxonomy" id="1854492"/>
    <lineage>
        <taxon>Bacteria</taxon>
        <taxon>Pseudomonadati</taxon>
        <taxon>Campylobacterota</taxon>
        <taxon>Epsilonproteobacteria</taxon>
        <taxon>Campylobacterales</taxon>
        <taxon>Sulfurospirillaceae</taxon>
        <taxon>Sulfurospirillum</taxon>
    </lineage>
</organism>
<keyword evidence="4" id="KW-1185">Reference proteome</keyword>
<dbReference type="SUPFAM" id="SSF103190">
    <property type="entry name" value="Sensory domain-like"/>
    <property type="match status" value="1"/>
</dbReference>
<evidence type="ECO:0000259" key="2">
    <source>
        <dbReference type="Pfam" id="PF14827"/>
    </source>
</evidence>
<gene>
    <name evidence="3" type="ORF">Sdiek1_0297</name>
</gene>
<dbReference type="InterPro" id="IPR029151">
    <property type="entry name" value="Sensor-like_sf"/>
</dbReference>
<protein>
    <recommendedName>
        <fullName evidence="2">Double Cache domain-containing protein</fullName>
    </recommendedName>
</protein>